<dbReference type="OrthoDB" id="9780211at2"/>
<dbReference type="PROSITE" id="PS51154">
    <property type="entry name" value="MACRO"/>
    <property type="match status" value="1"/>
</dbReference>
<dbReference type="PANTHER" id="PTHR12521">
    <property type="entry name" value="PROTEIN C6ORF130"/>
    <property type="match status" value="1"/>
</dbReference>
<accession>U5E2V7</accession>
<dbReference type="InterPro" id="IPR050892">
    <property type="entry name" value="ADP-ribose_metab_enzymes"/>
</dbReference>
<dbReference type="InterPro" id="IPR002589">
    <property type="entry name" value="Macro_dom"/>
</dbReference>
<evidence type="ECO:0000259" key="2">
    <source>
        <dbReference type="PROSITE" id="PS51154"/>
    </source>
</evidence>
<dbReference type="eggNOG" id="COG2110">
    <property type="taxonomic scope" value="Bacteria"/>
</dbReference>
<dbReference type="EMBL" id="BAFO02000001">
    <property type="protein sequence ID" value="GAD81452.1"/>
    <property type="molecule type" value="Genomic_DNA"/>
</dbReference>
<sequence length="160" mass="17262">MVDTGVREVCGDLLRAEVDALVNPVNTVGVMGKGLALAFRRAYPEMFREHAAACQRGEVVVGSMFVWRDGPRFVVNFPTKRHWRSRSTVADIEAGLSELVSTVRELGIRSIAVPALGCGYGGLDWPAVEPLIRSAFEPLSATVGVYLYPPTVARGSADGE</sequence>
<dbReference type="GO" id="GO:0140291">
    <property type="term" value="P:peptidyl-glutamate ADP-deribosylation"/>
    <property type="evidence" value="ECO:0007669"/>
    <property type="project" value="TreeGrafter"/>
</dbReference>
<reference evidence="3 4" key="1">
    <citation type="journal article" date="2014" name="BMC Genomics">
        <title>Genome based analysis of type-I polyketide synthase and nonribosomal peptide synthetase gene clusters in seven strains of five representative Nocardia species.</title>
        <authorList>
            <person name="Komaki H."/>
            <person name="Ichikawa N."/>
            <person name="Hosoyama A."/>
            <person name="Takahashi-Nakaguchi A."/>
            <person name="Matsuzawa T."/>
            <person name="Suzuki K."/>
            <person name="Fujita N."/>
            <person name="Gonoi T."/>
        </authorList>
    </citation>
    <scope>NUCLEOTIDE SEQUENCE [LARGE SCALE GENOMIC DNA]</scope>
    <source>
        <strain evidence="3 4">NBRC 15531</strain>
    </source>
</reference>
<comment type="catalytic activity">
    <reaction evidence="1">
        <text>an N-(ADP-alpha-D-ribosyl)-thymidine in DNA + H2O = a thymidine in DNA + ADP-D-ribose</text>
        <dbReference type="Rhea" id="RHEA:71655"/>
        <dbReference type="Rhea" id="RHEA-COMP:13556"/>
        <dbReference type="Rhea" id="RHEA-COMP:18051"/>
        <dbReference type="ChEBI" id="CHEBI:15377"/>
        <dbReference type="ChEBI" id="CHEBI:57967"/>
        <dbReference type="ChEBI" id="CHEBI:137386"/>
        <dbReference type="ChEBI" id="CHEBI:191199"/>
    </reaction>
    <physiologicalReaction direction="left-to-right" evidence="1">
        <dbReference type="Rhea" id="RHEA:71656"/>
    </physiologicalReaction>
</comment>
<gene>
    <name evidence="3" type="ORF">NCAST_01_00200</name>
</gene>
<dbReference type="InterPro" id="IPR043472">
    <property type="entry name" value="Macro_dom-like"/>
</dbReference>
<dbReference type="PANTHER" id="PTHR12521:SF0">
    <property type="entry name" value="ADP-RIBOSE GLYCOHYDROLASE OARD1"/>
    <property type="match status" value="1"/>
</dbReference>
<dbReference type="RefSeq" id="WP_019046092.1">
    <property type="nucleotide sequence ID" value="NZ_BAFO02000001.1"/>
</dbReference>
<dbReference type="SMART" id="SM00506">
    <property type="entry name" value="A1pp"/>
    <property type="match status" value="1"/>
</dbReference>
<evidence type="ECO:0000313" key="4">
    <source>
        <dbReference type="Proteomes" id="UP000017048"/>
    </source>
</evidence>
<organism evidence="3 4">
    <name type="scientific">Nocardia asteroides NBRC 15531</name>
    <dbReference type="NCBI Taxonomy" id="1110697"/>
    <lineage>
        <taxon>Bacteria</taxon>
        <taxon>Bacillati</taxon>
        <taxon>Actinomycetota</taxon>
        <taxon>Actinomycetes</taxon>
        <taxon>Mycobacteriales</taxon>
        <taxon>Nocardiaceae</taxon>
        <taxon>Nocardia</taxon>
    </lineage>
</organism>
<dbReference type="AlphaFoldDB" id="U5E2V7"/>
<dbReference type="SUPFAM" id="SSF52949">
    <property type="entry name" value="Macro domain-like"/>
    <property type="match status" value="1"/>
</dbReference>
<dbReference type="Gene3D" id="3.40.220.10">
    <property type="entry name" value="Leucine Aminopeptidase, subunit E, domain 1"/>
    <property type="match status" value="1"/>
</dbReference>
<feature type="domain" description="Macro" evidence="2">
    <location>
        <begin position="1"/>
        <end position="160"/>
    </location>
</feature>
<evidence type="ECO:0000313" key="3">
    <source>
        <dbReference type="EMBL" id="GAD81452.1"/>
    </source>
</evidence>
<dbReference type="GeneID" id="91516239"/>
<evidence type="ECO:0000256" key="1">
    <source>
        <dbReference type="ARBA" id="ARBA00035885"/>
    </source>
</evidence>
<dbReference type="Pfam" id="PF01661">
    <property type="entry name" value="Macro"/>
    <property type="match status" value="1"/>
</dbReference>
<comment type="caution">
    <text evidence="3">The sequence shown here is derived from an EMBL/GenBank/DDBJ whole genome shotgun (WGS) entry which is preliminary data.</text>
</comment>
<name>U5E2V7_NOCAS</name>
<keyword evidence="4" id="KW-1185">Reference proteome</keyword>
<protein>
    <recommendedName>
        <fullName evidence="2">Macro domain-containing protein</fullName>
    </recommendedName>
</protein>
<dbReference type="STRING" id="1824.SAMN05444423_111132"/>
<proteinExistence type="predicted"/>
<dbReference type="Proteomes" id="UP000017048">
    <property type="component" value="Unassembled WGS sequence"/>
</dbReference>
<dbReference type="CDD" id="cd02901">
    <property type="entry name" value="Macro_Poa1p-like"/>
    <property type="match status" value="1"/>
</dbReference>